<protein>
    <submittedName>
        <fullName evidence="3">DUF2971 domain-containing protein</fullName>
    </submittedName>
</protein>
<reference evidence="3" key="1">
    <citation type="submission" date="2022-06" db="EMBL/GenBank/DDBJ databases">
        <title>Complete genome sequence of soil microorganisms Streptomyces sp. Qhu-M197 isolated from Alpine meadows habitats on the Tibetan Plateau.</title>
        <authorList>
            <person name="Zhang B."/>
            <person name="Xiang X."/>
            <person name="Fan J."/>
        </authorList>
    </citation>
    <scope>NUCLEOTIDE SEQUENCE</scope>
    <source>
        <strain evidence="3">Qhu-M197</strain>
        <plasmid evidence="3">unnamed2</plasmid>
    </source>
</reference>
<keyword evidence="4" id="KW-1185">Reference proteome</keyword>
<geneLocation type="plasmid" evidence="3 4">
    <name>unnamed2</name>
</geneLocation>
<dbReference type="EMBL" id="CP099470">
    <property type="protein sequence ID" value="USQ89933.1"/>
    <property type="molecule type" value="Genomic_DNA"/>
</dbReference>
<accession>A0ABY4ZLC4</accession>
<evidence type="ECO:0000313" key="3">
    <source>
        <dbReference type="EMBL" id="USQ89933.1"/>
    </source>
</evidence>
<organism evidence="3 4">
    <name type="scientific">Streptomyces phaeoluteigriseus</name>
    <dbReference type="NCBI Taxonomy" id="114686"/>
    <lineage>
        <taxon>Bacteria</taxon>
        <taxon>Bacillati</taxon>
        <taxon>Actinomycetota</taxon>
        <taxon>Actinomycetes</taxon>
        <taxon>Kitasatosporales</taxon>
        <taxon>Streptomycetaceae</taxon>
        <taxon>Streptomyces</taxon>
        <taxon>Streptomyces aurantiacus group</taxon>
    </lineage>
</organism>
<dbReference type="InterPro" id="IPR021352">
    <property type="entry name" value="DUF2971"/>
</dbReference>
<dbReference type="Proteomes" id="UP001056374">
    <property type="component" value="Chromosome"/>
</dbReference>
<dbReference type="EMBL" id="CP099468">
    <property type="protein sequence ID" value="USQ85906.1"/>
    <property type="molecule type" value="Genomic_DNA"/>
</dbReference>
<proteinExistence type="predicted"/>
<keyword evidence="3" id="KW-0614">Plasmid</keyword>
<name>A0ABY4ZLC4_9ACTN</name>
<dbReference type="Proteomes" id="UP001056374">
    <property type="component" value="Plasmid unnamed2"/>
</dbReference>
<evidence type="ECO:0000313" key="2">
    <source>
        <dbReference type="EMBL" id="USQ85917.1"/>
    </source>
</evidence>
<dbReference type="RefSeq" id="WP_252551188.1">
    <property type="nucleotide sequence ID" value="NZ_CP099468.1"/>
</dbReference>
<sequence length="277" mass="31166">MGIEPHYPTLSAHHDDRSLDAGFSLWREIDRQLRLHTKVGCLTQDLALPAHVFNPDALRGWAHLSLWAHYGDGHAGVCLRFDQAKLVESFLKHAAPAAFAFHGPVRYLSSQDSPPTRDIDVGQVAEFGADAVALAYAEANKDVLFFRKHFDWDSEAEYRLVMVNQSTGFDYVDIRDALTGVILGSAFPQERVQELQEALRSYPNVTVENLQFLNRRLHSFPFQGSVLQARPRSSHIWPGARRKGPLAERLLALRQAETEVKHAARLPPSSSRSPWRG</sequence>
<evidence type="ECO:0000313" key="4">
    <source>
        <dbReference type="Proteomes" id="UP001056374"/>
    </source>
</evidence>
<dbReference type="EMBL" id="CP099468">
    <property type="protein sequence ID" value="USQ85917.1"/>
    <property type="molecule type" value="Genomic_DNA"/>
</dbReference>
<gene>
    <name evidence="1" type="ORF">NFX46_20545</name>
    <name evidence="2" type="ORF">NFX46_20615</name>
    <name evidence="3" type="ORF">NFX46_40345</name>
</gene>
<dbReference type="Pfam" id="PF11185">
    <property type="entry name" value="DUF2971"/>
    <property type="match status" value="1"/>
</dbReference>
<evidence type="ECO:0000313" key="1">
    <source>
        <dbReference type="EMBL" id="USQ85906.1"/>
    </source>
</evidence>